<dbReference type="RefSeq" id="WP_199388091.1">
    <property type="nucleotide sequence ID" value="NZ_JAEMHL010000002.1"/>
</dbReference>
<name>A0ABS0YBB4_9BACT</name>
<keyword evidence="2" id="KW-1185">Reference proteome</keyword>
<accession>A0ABS0YBB4</accession>
<organism evidence="1 2">
    <name type="scientific">Geomonas anaerohicana</name>
    <dbReference type="NCBI Taxonomy" id="2798583"/>
    <lineage>
        <taxon>Bacteria</taxon>
        <taxon>Pseudomonadati</taxon>
        <taxon>Thermodesulfobacteriota</taxon>
        <taxon>Desulfuromonadia</taxon>
        <taxon>Geobacterales</taxon>
        <taxon>Geobacteraceae</taxon>
        <taxon>Geomonas</taxon>
    </lineage>
</organism>
<sequence length="176" mass="19487">MSIMNNHLLSAVGSFGLGTAHSMVMKAWREYQRCVNAGSDDDHRDAAINCAITLWHLNDWVWNGIAVSARDKLEVKQLLGVTGRRLEKDDLVKWAVTSCPELKVCQSICNGTKHVVCLGITEARLTPADVQKPAEEGKVLGRLEIVDAGGVRDGIQVLYKGFEFWHHHATNDNVLL</sequence>
<gene>
    <name evidence="1" type="ORF">JFN91_04965</name>
</gene>
<dbReference type="EMBL" id="JAEMHL010000002">
    <property type="protein sequence ID" value="MBJ6749556.1"/>
    <property type="molecule type" value="Genomic_DNA"/>
</dbReference>
<dbReference type="Proteomes" id="UP000614714">
    <property type="component" value="Unassembled WGS sequence"/>
</dbReference>
<reference evidence="1 2" key="1">
    <citation type="submission" date="2020-12" db="EMBL/GenBank/DDBJ databases">
        <title>Geomonas sp. Red421, isolated from paddy soil.</title>
        <authorList>
            <person name="Xu Z."/>
            <person name="Zhang Z."/>
            <person name="Masuda Y."/>
            <person name="Itoh H."/>
            <person name="Senoo K."/>
        </authorList>
    </citation>
    <scope>NUCLEOTIDE SEQUENCE [LARGE SCALE GENOMIC DNA]</scope>
    <source>
        <strain evidence="1 2">Red421</strain>
    </source>
</reference>
<comment type="caution">
    <text evidence="1">The sequence shown here is derived from an EMBL/GenBank/DDBJ whole genome shotgun (WGS) entry which is preliminary data.</text>
</comment>
<proteinExistence type="predicted"/>
<evidence type="ECO:0000313" key="2">
    <source>
        <dbReference type="Proteomes" id="UP000614714"/>
    </source>
</evidence>
<protein>
    <submittedName>
        <fullName evidence="1">Uncharacterized protein</fullName>
    </submittedName>
</protein>
<evidence type="ECO:0000313" key="1">
    <source>
        <dbReference type="EMBL" id="MBJ6749556.1"/>
    </source>
</evidence>